<accession>A0A1H3YNG5</accession>
<dbReference type="NCBIfam" id="TIGR04565">
    <property type="entry name" value="OMP_myx_plus"/>
    <property type="match status" value="1"/>
</dbReference>
<evidence type="ECO:0000256" key="1">
    <source>
        <dbReference type="ARBA" id="ARBA00022729"/>
    </source>
</evidence>
<evidence type="ECO:0000259" key="3">
    <source>
        <dbReference type="Pfam" id="PF13505"/>
    </source>
</evidence>
<sequence length="187" mass="20396">MLKKSIYLALSICCFALPAAAANLSGALSLTPFLGHHIFEGNQALETSTLKGIGLGYNFTDKWSIEGVYSKADADSENRSTTDTKVETYHLDLLYHLWPEKKIVPYVAVGLGAIYSSPDVGADRDHLLVNYGVGCKVFILDDLIALRADVRHLIDLPEPDNNLQYSVGLTFQLGKAKPASEPVTELN</sequence>
<dbReference type="AlphaFoldDB" id="A0A1H3YNG5"/>
<dbReference type="InterPro" id="IPR030820">
    <property type="entry name" value="OMP_myx_plus_Proteobacteria"/>
</dbReference>
<name>A0A1H3YNG5_9BACT</name>
<dbReference type="RefSeq" id="WP_092345916.1">
    <property type="nucleotide sequence ID" value="NZ_FNQN01000003.1"/>
</dbReference>
<dbReference type="Pfam" id="PF13505">
    <property type="entry name" value="OMP_b-brl"/>
    <property type="match status" value="1"/>
</dbReference>
<protein>
    <submittedName>
        <fullName evidence="4">Outer membrane beta-barrel protein</fullName>
    </submittedName>
</protein>
<dbReference type="InterPro" id="IPR027385">
    <property type="entry name" value="Beta-barrel_OMP"/>
</dbReference>
<organism evidence="4 5">
    <name type="scientific">Desulfuromusa kysingii</name>
    <dbReference type="NCBI Taxonomy" id="37625"/>
    <lineage>
        <taxon>Bacteria</taxon>
        <taxon>Pseudomonadati</taxon>
        <taxon>Thermodesulfobacteriota</taxon>
        <taxon>Desulfuromonadia</taxon>
        <taxon>Desulfuromonadales</taxon>
        <taxon>Geopsychrobacteraceae</taxon>
        <taxon>Desulfuromusa</taxon>
    </lineage>
</organism>
<feature type="signal peptide" evidence="2">
    <location>
        <begin position="1"/>
        <end position="21"/>
    </location>
</feature>
<reference evidence="4 5" key="1">
    <citation type="submission" date="2016-10" db="EMBL/GenBank/DDBJ databases">
        <authorList>
            <person name="de Groot N.N."/>
        </authorList>
    </citation>
    <scope>NUCLEOTIDE SEQUENCE [LARGE SCALE GENOMIC DNA]</scope>
    <source>
        <strain evidence="4 5">DSM 7343</strain>
    </source>
</reference>
<dbReference type="SUPFAM" id="SSF56925">
    <property type="entry name" value="OMPA-like"/>
    <property type="match status" value="1"/>
</dbReference>
<dbReference type="Gene3D" id="2.40.160.20">
    <property type="match status" value="1"/>
</dbReference>
<gene>
    <name evidence="4" type="ORF">SAMN05660420_01295</name>
</gene>
<feature type="domain" description="Outer membrane protein beta-barrel" evidence="3">
    <location>
        <begin position="8"/>
        <end position="171"/>
    </location>
</feature>
<dbReference type="EMBL" id="FNQN01000003">
    <property type="protein sequence ID" value="SEA12554.1"/>
    <property type="molecule type" value="Genomic_DNA"/>
</dbReference>
<feature type="chain" id="PRO_5011496401" evidence="2">
    <location>
        <begin position="22"/>
        <end position="187"/>
    </location>
</feature>
<dbReference type="OrthoDB" id="5482786at2"/>
<keyword evidence="1 2" id="KW-0732">Signal</keyword>
<evidence type="ECO:0000313" key="5">
    <source>
        <dbReference type="Proteomes" id="UP000199409"/>
    </source>
</evidence>
<keyword evidence="5" id="KW-1185">Reference proteome</keyword>
<proteinExistence type="predicted"/>
<dbReference type="InterPro" id="IPR011250">
    <property type="entry name" value="OMP/PagP_B-barrel"/>
</dbReference>
<dbReference type="STRING" id="37625.SAMN05660420_01295"/>
<evidence type="ECO:0000313" key="4">
    <source>
        <dbReference type="EMBL" id="SEA12554.1"/>
    </source>
</evidence>
<evidence type="ECO:0000256" key="2">
    <source>
        <dbReference type="SAM" id="SignalP"/>
    </source>
</evidence>
<dbReference type="Proteomes" id="UP000199409">
    <property type="component" value="Unassembled WGS sequence"/>
</dbReference>